<dbReference type="Proteomes" id="UP000177269">
    <property type="component" value="Unassembled WGS sequence"/>
</dbReference>
<evidence type="ECO:0000313" key="4">
    <source>
        <dbReference type="Proteomes" id="UP000177269"/>
    </source>
</evidence>
<dbReference type="EMBL" id="MHSK01000030">
    <property type="protein sequence ID" value="OHA41615.1"/>
    <property type="molecule type" value="Genomic_DNA"/>
</dbReference>
<organism evidence="3 4">
    <name type="scientific">Candidatus Taylorbacteria bacterium RIFCSPLOWO2_12_FULL_43_20</name>
    <dbReference type="NCBI Taxonomy" id="1802332"/>
    <lineage>
        <taxon>Bacteria</taxon>
        <taxon>Candidatus Tayloriibacteriota</taxon>
    </lineage>
</organism>
<feature type="compositionally biased region" description="Basic and acidic residues" evidence="1">
    <location>
        <begin position="1"/>
        <end position="40"/>
    </location>
</feature>
<reference evidence="3 4" key="1">
    <citation type="journal article" date="2016" name="Nat. Commun.">
        <title>Thousands of microbial genomes shed light on interconnected biogeochemical processes in an aquifer system.</title>
        <authorList>
            <person name="Anantharaman K."/>
            <person name="Brown C.T."/>
            <person name="Hug L.A."/>
            <person name="Sharon I."/>
            <person name="Castelle C.J."/>
            <person name="Probst A.J."/>
            <person name="Thomas B.C."/>
            <person name="Singh A."/>
            <person name="Wilkins M.J."/>
            <person name="Karaoz U."/>
            <person name="Brodie E.L."/>
            <person name="Williams K.H."/>
            <person name="Hubbard S.S."/>
            <person name="Banfield J.F."/>
        </authorList>
    </citation>
    <scope>NUCLEOTIDE SEQUENCE [LARGE SCALE GENOMIC DNA]</scope>
</reference>
<feature type="transmembrane region" description="Helical" evidence="2">
    <location>
        <begin position="128"/>
        <end position="148"/>
    </location>
</feature>
<evidence type="ECO:0000313" key="3">
    <source>
        <dbReference type="EMBL" id="OHA41615.1"/>
    </source>
</evidence>
<name>A0A1G2NZT8_9BACT</name>
<evidence type="ECO:0000256" key="2">
    <source>
        <dbReference type="SAM" id="Phobius"/>
    </source>
</evidence>
<comment type="caution">
    <text evidence="3">The sequence shown here is derived from an EMBL/GenBank/DDBJ whole genome shotgun (WGS) entry which is preliminary data.</text>
</comment>
<keyword evidence="2" id="KW-0472">Membrane</keyword>
<accession>A0A1G2NZT8</accession>
<feature type="region of interest" description="Disordered" evidence="1">
    <location>
        <begin position="91"/>
        <end position="111"/>
    </location>
</feature>
<feature type="region of interest" description="Disordered" evidence="1">
    <location>
        <begin position="1"/>
        <end position="77"/>
    </location>
</feature>
<gene>
    <name evidence="3" type="ORF">A3G52_00720</name>
</gene>
<keyword evidence="2" id="KW-0812">Transmembrane</keyword>
<dbReference type="AlphaFoldDB" id="A0A1G2NZT8"/>
<feature type="compositionally biased region" description="Basic and acidic residues" evidence="1">
    <location>
        <begin position="64"/>
        <end position="77"/>
    </location>
</feature>
<proteinExistence type="predicted"/>
<keyword evidence="2" id="KW-1133">Transmembrane helix</keyword>
<evidence type="ECO:0000256" key="1">
    <source>
        <dbReference type="SAM" id="MobiDB-lite"/>
    </source>
</evidence>
<protein>
    <submittedName>
        <fullName evidence="3">Uncharacterized protein</fullName>
    </submittedName>
</protein>
<sequence>MDDIIVRRKRKQIDTRSIKSEAPEQKMPSRDMNFPRELPRAGDSAVSNAAGDSKQVELQPLSEPKQDEVKEQEDYKQKDVSRIIQDVRAAAAHSKNEDLPSNSPSLEASYDGAREGKMKMKRGRGKKIASIFVIFVLSVVLVSLLIFGNGKEGGIVSFMIDRDGESLALLEKKDMSLISFSDTAEYMNEKYGFSFMYPVEMTIKSYTELIGEGGGAREVILLQRKDKSTGVQILITPFAKKELDITEGYIRSNIPDLEIEDPQVIQIGAKRSGLAFITVNKAFGGKSREVWFVYKGNFYQISTYTELDTLLREIFGSWKFM</sequence>